<reference evidence="2 3" key="1">
    <citation type="submission" date="2019-07" db="EMBL/GenBank/DDBJ databases">
        <title>Luteimonas sp. YD-1 nov., isolated from acidic soil.</title>
        <authorList>
            <person name="Zhou J."/>
        </authorList>
    </citation>
    <scope>NUCLEOTIDE SEQUENCE [LARGE SCALE GENOMIC DNA]</scope>
    <source>
        <strain evidence="2 3">YD-1</strain>
    </source>
</reference>
<feature type="signal peptide" evidence="1">
    <location>
        <begin position="1"/>
        <end position="32"/>
    </location>
</feature>
<dbReference type="OrthoDB" id="6007799at2"/>
<protein>
    <submittedName>
        <fullName evidence="2">DUF3108 domain-containing protein</fullName>
    </submittedName>
</protein>
<keyword evidence="3" id="KW-1185">Reference proteome</keyword>
<feature type="chain" id="PRO_5023090188" evidence="1">
    <location>
        <begin position="33"/>
        <end position="241"/>
    </location>
</feature>
<name>A0A5C5TYR0_9GAMM</name>
<gene>
    <name evidence="2" type="ORF">FQY79_09645</name>
</gene>
<evidence type="ECO:0000256" key="1">
    <source>
        <dbReference type="SAM" id="SignalP"/>
    </source>
</evidence>
<keyword evidence="1" id="KW-0732">Signal</keyword>
<evidence type="ECO:0000313" key="3">
    <source>
        <dbReference type="Proteomes" id="UP000315949"/>
    </source>
</evidence>
<organism evidence="2 3">
    <name type="scientific">Luteimonas wenzhouensis</name>
    <dbReference type="NCBI Taxonomy" id="2599615"/>
    <lineage>
        <taxon>Bacteria</taxon>
        <taxon>Pseudomonadati</taxon>
        <taxon>Pseudomonadota</taxon>
        <taxon>Gammaproteobacteria</taxon>
        <taxon>Lysobacterales</taxon>
        <taxon>Lysobacteraceae</taxon>
        <taxon>Luteimonas</taxon>
    </lineage>
</organism>
<dbReference type="Proteomes" id="UP000315949">
    <property type="component" value="Unassembled WGS sequence"/>
</dbReference>
<evidence type="ECO:0000313" key="2">
    <source>
        <dbReference type="EMBL" id="TWT18886.1"/>
    </source>
</evidence>
<sequence>MNPRSRTCPMRAPLPAIAFAVLFALASAPAAAVEAFTADYAARYMGLQATGRMALEPAGGNRWKYSLEVSGAGARLEQNTVFEADGEQWRPVSSRDSQRGESGLAAMLVKPRTTTATYDWASGQATWDGDVKDDRRGPVRLQPGDVDGMLMNLALVRDFRAGKPLSYRLVEDGRARRQVFRPVGTESITVAGRTRTATKVAWKNDERSITAWIVDDLPVPARILQQRDGRDHIDLTLRSFD</sequence>
<comment type="caution">
    <text evidence="2">The sequence shown here is derived from an EMBL/GenBank/DDBJ whole genome shotgun (WGS) entry which is preliminary data.</text>
</comment>
<dbReference type="AlphaFoldDB" id="A0A5C5TYR0"/>
<dbReference type="EMBL" id="VOHE01000004">
    <property type="protein sequence ID" value="TWT18886.1"/>
    <property type="molecule type" value="Genomic_DNA"/>
</dbReference>
<proteinExistence type="predicted"/>
<accession>A0A5C5TYR0</accession>
<dbReference type="Pfam" id="PF11306">
    <property type="entry name" value="DUF3108"/>
    <property type="match status" value="1"/>
</dbReference>
<dbReference type="InterPro" id="IPR021457">
    <property type="entry name" value="DUF3108"/>
</dbReference>